<dbReference type="GO" id="GO:0000287">
    <property type="term" value="F:magnesium ion binding"/>
    <property type="evidence" value="ECO:0007669"/>
    <property type="project" value="UniProtKB-UniRule"/>
</dbReference>
<dbReference type="CDD" id="cd02007">
    <property type="entry name" value="TPP_DXS"/>
    <property type="match status" value="1"/>
</dbReference>
<dbReference type="Pfam" id="PF13292">
    <property type="entry name" value="DXP_synthase_N"/>
    <property type="match status" value="1"/>
</dbReference>
<dbReference type="GO" id="GO:0005829">
    <property type="term" value="C:cytosol"/>
    <property type="evidence" value="ECO:0007669"/>
    <property type="project" value="TreeGrafter"/>
</dbReference>
<protein>
    <recommendedName>
        <fullName evidence="11">1-deoxy-D-xylulose-5-phosphate synthase</fullName>
        <ecNumber evidence="11">2.2.1.7</ecNumber>
    </recommendedName>
    <alternativeName>
        <fullName evidence="11">1-deoxyxylulose-5-phosphate synthase</fullName>
        <shortName evidence="11">DXP synthase</shortName>
        <shortName evidence="11">DXPS</shortName>
    </alternativeName>
</protein>
<dbReference type="AlphaFoldDB" id="D5C076"/>
<dbReference type="PANTHER" id="PTHR43322:SF5">
    <property type="entry name" value="1-DEOXY-D-XYLULOSE-5-PHOSPHATE SYNTHASE, CHLOROPLASTIC"/>
    <property type="match status" value="1"/>
</dbReference>
<evidence type="ECO:0000256" key="5">
    <source>
        <dbReference type="ARBA" id="ARBA00022723"/>
    </source>
</evidence>
<keyword evidence="8 11" id="KW-0786">Thiamine pyrophosphate</keyword>
<dbReference type="GO" id="GO:0008661">
    <property type="term" value="F:1-deoxy-D-xylulose-5-phosphate synthase activity"/>
    <property type="evidence" value="ECO:0007669"/>
    <property type="project" value="UniProtKB-UniRule"/>
</dbReference>
<evidence type="ECO:0000256" key="11">
    <source>
        <dbReference type="HAMAP-Rule" id="MF_00315"/>
    </source>
</evidence>
<gene>
    <name evidence="11" type="primary">dxs</name>
    <name evidence="13" type="ordered locus">Nhal_1241</name>
</gene>
<dbReference type="eggNOG" id="COG1154">
    <property type="taxonomic scope" value="Bacteria"/>
</dbReference>
<feature type="binding site" evidence="11">
    <location>
        <position position="288"/>
    </location>
    <ligand>
        <name>thiamine diphosphate</name>
        <dbReference type="ChEBI" id="CHEBI:58937"/>
    </ligand>
</feature>
<evidence type="ECO:0000256" key="10">
    <source>
        <dbReference type="ARBA" id="ARBA00055605"/>
    </source>
</evidence>
<evidence type="ECO:0000256" key="4">
    <source>
        <dbReference type="ARBA" id="ARBA00022679"/>
    </source>
</evidence>
<evidence type="ECO:0000256" key="7">
    <source>
        <dbReference type="ARBA" id="ARBA00022977"/>
    </source>
</evidence>
<comment type="cofactor">
    <cofactor evidence="11">
        <name>Mg(2+)</name>
        <dbReference type="ChEBI" id="CHEBI:18420"/>
    </cofactor>
    <text evidence="11">Binds 1 Mg(2+) ion per subunit.</text>
</comment>
<evidence type="ECO:0000259" key="12">
    <source>
        <dbReference type="SMART" id="SM00861"/>
    </source>
</evidence>
<dbReference type="Pfam" id="PF02779">
    <property type="entry name" value="Transket_pyr"/>
    <property type="match status" value="1"/>
</dbReference>
<dbReference type="OrthoDB" id="9803371at2"/>
<dbReference type="InterPro" id="IPR005477">
    <property type="entry name" value="Dxylulose-5-P_synthase"/>
</dbReference>
<comment type="similarity">
    <text evidence="2 11">Belongs to the transketolase family. DXPS subfamily.</text>
</comment>
<feature type="domain" description="Transketolase-like pyrimidine-binding" evidence="12">
    <location>
        <begin position="321"/>
        <end position="485"/>
    </location>
</feature>
<dbReference type="EMBL" id="CP001798">
    <property type="protein sequence ID" value="ADE14402.1"/>
    <property type="molecule type" value="Genomic_DNA"/>
</dbReference>
<dbReference type="PROSITE" id="PS00801">
    <property type="entry name" value="TRANSKETOLASE_1"/>
    <property type="match status" value="1"/>
</dbReference>
<feature type="binding site" evidence="11">
    <location>
        <begin position="152"/>
        <end position="153"/>
    </location>
    <ligand>
        <name>thiamine diphosphate</name>
        <dbReference type="ChEBI" id="CHEBI:58937"/>
    </ligand>
</feature>
<dbReference type="EC" id="2.2.1.7" evidence="11"/>
<dbReference type="GO" id="GO:0019288">
    <property type="term" value="P:isopentenyl diphosphate biosynthetic process, methylerythritol 4-phosphate pathway"/>
    <property type="evidence" value="ECO:0007669"/>
    <property type="project" value="TreeGrafter"/>
</dbReference>
<dbReference type="STRING" id="472759.Nhal_1241"/>
<keyword evidence="4 11" id="KW-0808">Transferase</keyword>
<feature type="binding site" evidence="11">
    <location>
        <position position="180"/>
    </location>
    <ligand>
        <name>thiamine diphosphate</name>
        <dbReference type="ChEBI" id="CHEBI:58937"/>
    </ligand>
</feature>
<dbReference type="Pfam" id="PF02780">
    <property type="entry name" value="Transketolase_C"/>
    <property type="match status" value="1"/>
</dbReference>
<proteinExistence type="inferred from homology"/>
<evidence type="ECO:0000256" key="1">
    <source>
        <dbReference type="ARBA" id="ARBA00004980"/>
    </source>
</evidence>
<comment type="catalytic activity">
    <reaction evidence="11">
        <text>D-glyceraldehyde 3-phosphate + pyruvate + H(+) = 1-deoxy-D-xylulose 5-phosphate + CO2</text>
        <dbReference type="Rhea" id="RHEA:12605"/>
        <dbReference type="ChEBI" id="CHEBI:15361"/>
        <dbReference type="ChEBI" id="CHEBI:15378"/>
        <dbReference type="ChEBI" id="CHEBI:16526"/>
        <dbReference type="ChEBI" id="CHEBI:57792"/>
        <dbReference type="ChEBI" id="CHEBI:59776"/>
        <dbReference type="EC" id="2.2.1.7"/>
    </reaction>
</comment>
<dbReference type="PROSITE" id="PS00802">
    <property type="entry name" value="TRANSKETOLASE_2"/>
    <property type="match status" value="1"/>
</dbReference>
<evidence type="ECO:0000313" key="13">
    <source>
        <dbReference type="EMBL" id="ADE14402.1"/>
    </source>
</evidence>
<dbReference type="NCBIfam" id="NF003933">
    <property type="entry name" value="PRK05444.2-2"/>
    <property type="match status" value="1"/>
</dbReference>
<evidence type="ECO:0000256" key="6">
    <source>
        <dbReference type="ARBA" id="ARBA00022842"/>
    </source>
</evidence>
<keyword evidence="7 11" id="KW-0784">Thiamine biosynthesis</keyword>
<feature type="binding site" evidence="11">
    <location>
        <position position="79"/>
    </location>
    <ligand>
        <name>thiamine diphosphate</name>
        <dbReference type="ChEBI" id="CHEBI:58937"/>
    </ligand>
</feature>
<dbReference type="FunFam" id="3.40.50.920:FF:000002">
    <property type="entry name" value="1-deoxy-D-xylulose-5-phosphate synthase"/>
    <property type="match status" value="1"/>
</dbReference>
<name>D5C076_NITHN</name>
<accession>D5C076</accession>
<sequence length="640" mass="69098">MTSATSYPLLERIDSPECLRRLPESELEPMAEELRDFLLHSVARSGGHLAAGLGTIELTIALHYVFNTPEDRLVWDVGHQAYPHKVLTGRREQLGTIRQAGGLAPFPARHESPYDIFGVGHSSTSISAALGMAIAAKQRGENRKSIAIIGDGGMTAGMAYEALDHAGALDADLLVILNDNEMSISPNVGAISSYLTRLLSGRVYSTVREGSKKVLEHMPPPMWELARRTEEHVKGMVAPGTLFEEMGFNYFGPMDGHDLASLVRTLRNLHKLSGPRLLHIVTRKGKGYTLAEENPVTYHGVTPFDPKVGLQHAPKKPSPAVSYTQVFSQWLCDMAAQDAHLVGITPAMREGSGLVKFSECFPERYFDVGIAEQHSVTLAAGMACDGLKPVVAIYSTFLQRAYDQLIHDVALQNLPVLFAIDRAGVVGPDGPTHAGSFDLSYLRCVPNMVVMAPADENECRQMLYTGFLLEQPAAVRYPRGKGPGVAVEAKMTALPVGKAELKREGQGIAILAFGAMVAPALEAAEKLDASVVNMRFVKPLDENMILEMAMSHELLVTVEDNAIAGGAGSAVNECLANHGIPVPVLLHGLPDCYLEHGSREELLAHCHLDGPGILRSIETYRAQLPKSKAAMAPSVIGVHG</sequence>
<evidence type="ECO:0000256" key="9">
    <source>
        <dbReference type="ARBA" id="ARBA00023229"/>
    </source>
</evidence>
<feature type="binding site" evidence="11">
    <location>
        <position position="372"/>
    </location>
    <ligand>
        <name>thiamine diphosphate</name>
        <dbReference type="ChEBI" id="CHEBI:58937"/>
    </ligand>
</feature>
<evidence type="ECO:0000256" key="8">
    <source>
        <dbReference type="ARBA" id="ARBA00023052"/>
    </source>
</evidence>
<dbReference type="GO" id="GO:0009228">
    <property type="term" value="P:thiamine biosynthetic process"/>
    <property type="evidence" value="ECO:0007669"/>
    <property type="project" value="UniProtKB-UniRule"/>
</dbReference>
<dbReference type="SMART" id="SM00861">
    <property type="entry name" value="Transket_pyr"/>
    <property type="match status" value="1"/>
</dbReference>
<dbReference type="InterPro" id="IPR049557">
    <property type="entry name" value="Transketolase_CS"/>
</dbReference>
<reference evidence="14" key="1">
    <citation type="submission" date="2010-04" db="EMBL/GenBank/DDBJ databases">
        <title>Complete genome sequence of Nitrosococcus halophilus Nc4, a salt-adapted, aerobic obligate ammonia-oxidizing sulfur purple bacterium.</title>
        <authorList>
            <consortium name="US DOE Joint Genome Institute"/>
            <person name="Campbell M.A."/>
            <person name="Malfatti S.A."/>
            <person name="Chain P.S.G."/>
            <person name="Heidelberg J.F."/>
            <person name="Ward B.B."/>
            <person name="Klotz M.G."/>
        </authorList>
    </citation>
    <scope>NUCLEOTIDE SEQUENCE [LARGE SCALE GENOMIC DNA]</scope>
    <source>
        <strain evidence="14">Nc4</strain>
    </source>
</reference>
<feature type="binding site" evidence="11">
    <location>
        <position position="180"/>
    </location>
    <ligand>
        <name>Mg(2+)</name>
        <dbReference type="ChEBI" id="CHEBI:18420"/>
    </ligand>
</feature>
<dbReference type="InterPro" id="IPR009014">
    <property type="entry name" value="Transketo_C/PFOR_II"/>
</dbReference>
<dbReference type="InterPro" id="IPR020826">
    <property type="entry name" value="Transketolase_BS"/>
</dbReference>
<evidence type="ECO:0000256" key="3">
    <source>
        <dbReference type="ARBA" id="ARBA00011738"/>
    </source>
</evidence>
<dbReference type="NCBIfam" id="TIGR00204">
    <property type="entry name" value="dxs"/>
    <property type="match status" value="1"/>
</dbReference>
<dbReference type="KEGG" id="nhl:Nhal_1241"/>
<dbReference type="GO" id="GO:0030976">
    <property type="term" value="F:thiamine pyrophosphate binding"/>
    <property type="evidence" value="ECO:0007669"/>
    <property type="project" value="UniProtKB-UniRule"/>
</dbReference>
<feature type="binding site" evidence="11">
    <location>
        <begin position="120"/>
        <end position="122"/>
    </location>
    <ligand>
        <name>thiamine diphosphate</name>
        <dbReference type="ChEBI" id="CHEBI:58937"/>
    </ligand>
</feature>
<dbReference type="CDD" id="cd07033">
    <property type="entry name" value="TPP_PYR_DXS_TK_like"/>
    <property type="match status" value="1"/>
</dbReference>
<dbReference type="HOGENOM" id="CLU_009227_1_4_6"/>
<dbReference type="SUPFAM" id="SSF52518">
    <property type="entry name" value="Thiamin diphosphate-binding fold (THDP-binding)"/>
    <property type="match status" value="2"/>
</dbReference>
<comment type="cofactor">
    <cofactor evidence="11">
        <name>thiamine diphosphate</name>
        <dbReference type="ChEBI" id="CHEBI:58937"/>
    </cofactor>
    <text evidence="11">Binds 1 thiamine pyrophosphate per subunit.</text>
</comment>
<evidence type="ECO:0000256" key="2">
    <source>
        <dbReference type="ARBA" id="ARBA00011081"/>
    </source>
</evidence>
<dbReference type="UniPathway" id="UPA00064">
    <property type="reaction ID" value="UER00091"/>
</dbReference>
<dbReference type="Gene3D" id="3.40.50.970">
    <property type="match status" value="2"/>
</dbReference>
<dbReference type="PANTHER" id="PTHR43322">
    <property type="entry name" value="1-D-DEOXYXYLULOSE 5-PHOSPHATE SYNTHASE-RELATED"/>
    <property type="match status" value="1"/>
</dbReference>
<feature type="binding site" evidence="11">
    <location>
        <position position="151"/>
    </location>
    <ligand>
        <name>Mg(2+)</name>
        <dbReference type="ChEBI" id="CHEBI:18420"/>
    </ligand>
</feature>
<evidence type="ECO:0000313" key="14">
    <source>
        <dbReference type="Proteomes" id="UP000001844"/>
    </source>
</evidence>
<keyword evidence="5 11" id="KW-0479">Metal-binding</keyword>
<dbReference type="InterPro" id="IPR033248">
    <property type="entry name" value="Transketolase_C"/>
</dbReference>
<dbReference type="FunFam" id="3.40.50.970:FF:000005">
    <property type="entry name" value="1-deoxy-D-xylulose-5-phosphate synthase"/>
    <property type="match status" value="1"/>
</dbReference>
<dbReference type="Proteomes" id="UP000001844">
    <property type="component" value="Chromosome"/>
</dbReference>
<dbReference type="HAMAP" id="MF_00315">
    <property type="entry name" value="DXP_synth"/>
    <property type="match status" value="1"/>
</dbReference>
<comment type="pathway">
    <text evidence="1 11">Metabolic intermediate biosynthesis; 1-deoxy-D-xylulose 5-phosphate biosynthesis; 1-deoxy-D-xylulose 5-phosphate from D-glyceraldehyde 3-phosphate and pyruvate: step 1/1.</text>
</comment>
<keyword evidence="9 11" id="KW-0414">Isoprene biosynthesis</keyword>
<dbReference type="GO" id="GO:0016114">
    <property type="term" value="P:terpenoid biosynthetic process"/>
    <property type="evidence" value="ECO:0007669"/>
    <property type="project" value="UniProtKB-UniRule"/>
</dbReference>
<keyword evidence="14" id="KW-1185">Reference proteome</keyword>
<keyword evidence="6 11" id="KW-0460">Magnesium</keyword>
<comment type="subunit">
    <text evidence="3 11">Homodimer.</text>
</comment>
<organism evidence="13 14">
    <name type="scientific">Nitrosococcus halophilus (strain Nc4)</name>
    <dbReference type="NCBI Taxonomy" id="472759"/>
    <lineage>
        <taxon>Bacteria</taxon>
        <taxon>Pseudomonadati</taxon>
        <taxon>Pseudomonadota</taxon>
        <taxon>Gammaproteobacteria</taxon>
        <taxon>Chromatiales</taxon>
        <taxon>Chromatiaceae</taxon>
        <taxon>Nitrosococcus</taxon>
    </lineage>
</organism>
<dbReference type="InterPro" id="IPR005475">
    <property type="entry name" value="Transketolase-like_Pyr-bd"/>
</dbReference>
<dbReference type="Gene3D" id="3.40.50.920">
    <property type="match status" value="1"/>
</dbReference>
<dbReference type="InterPro" id="IPR029061">
    <property type="entry name" value="THDP-binding"/>
</dbReference>
<dbReference type="RefSeq" id="WP_013032293.1">
    <property type="nucleotide sequence ID" value="NC_013960.1"/>
</dbReference>
<comment type="function">
    <text evidence="10 11">Catalyzes the acyloin condensation reaction between C atoms 2 and 3 of pyruvate and glyceraldehyde 3-phosphate to yield 1-deoxy-D-xylulose-5-phosphate (DXP).</text>
</comment>
<dbReference type="SUPFAM" id="SSF52922">
    <property type="entry name" value="TK C-terminal domain-like"/>
    <property type="match status" value="1"/>
</dbReference>